<accession>A0A094SQB7</accession>
<protein>
    <submittedName>
        <fullName evidence="1">Uncharacterized protein</fullName>
    </submittedName>
</protein>
<comment type="caution">
    <text evidence="1">The sequence shown here is derived from an EMBL/GenBank/DDBJ whole genome shotgun (WGS) entry which is preliminary data.</text>
</comment>
<proteinExistence type="predicted"/>
<sequence>MNRSLLQLSAQGENRLYGHLSILSKYCEITEPVWLNGYLQHGWNGCDGFSNYAGHKRLSKKYIWSKRAFNDLVSRGGKNAYVIGSPWLYNLKLQNKLEANPVSNSKKIIAYPLHAQPWAPKNYLHSEYASYLKENYGEITISLHWTDYSNFEILNTYKSLGHSPITYGVGTPWIEGFDNNFLNNQLSQLENHGKIVTNAMQTSVLYAMSLGLQVEFGGPASWKKKIDEVGTYGDYGQDYWREKVLTQPDNTWKTELGFNESLSPIELMSTLGWNKSIKINSTFMVSRLADILKDGSVIEKFAYLTKGRN</sequence>
<evidence type="ECO:0000313" key="1">
    <source>
        <dbReference type="EMBL" id="KGA20883.1"/>
    </source>
</evidence>
<name>A0A094SQB7_9ZZZZ</name>
<reference evidence="1" key="1">
    <citation type="submission" date="2014-06" db="EMBL/GenBank/DDBJ databases">
        <title>Key roles for freshwater Actinobacteria revealed by deep metagenomic sequencing.</title>
        <authorList>
            <person name="Ghai R."/>
            <person name="Mizuno C.M."/>
            <person name="Picazo A."/>
            <person name="Camacho A."/>
            <person name="Rodriguez-Valera F."/>
        </authorList>
    </citation>
    <scope>NUCLEOTIDE SEQUENCE</scope>
</reference>
<gene>
    <name evidence="1" type="ORF">GM51_4765</name>
</gene>
<organism evidence="1">
    <name type="scientific">freshwater metagenome</name>
    <dbReference type="NCBI Taxonomy" id="449393"/>
    <lineage>
        <taxon>unclassified sequences</taxon>
        <taxon>metagenomes</taxon>
        <taxon>ecological metagenomes</taxon>
    </lineage>
</organism>
<dbReference type="EMBL" id="JNSL01000019">
    <property type="protein sequence ID" value="KGA20883.1"/>
    <property type="molecule type" value="Genomic_DNA"/>
</dbReference>
<dbReference type="AlphaFoldDB" id="A0A094SQB7"/>